<gene>
    <name evidence="13" type="ORF">FHP08_03430</name>
</gene>
<evidence type="ECO:0000256" key="11">
    <source>
        <dbReference type="SAM" id="SignalP"/>
    </source>
</evidence>
<keyword evidence="14" id="KW-1185">Reference proteome</keyword>
<keyword evidence="3" id="KW-0813">Transport</keyword>
<keyword evidence="7" id="KW-0406">Ion transport</keyword>
<evidence type="ECO:0000313" key="14">
    <source>
        <dbReference type="Proteomes" id="UP000321548"/>
    </source>
</evidence>
<comment type="caution">
    <text evidence="13">The sequence shown here is derived from an EMBL/GenBank/DDBJ whole genome shotgun (WGS) entry which is preliminary data.</text>
</comment>
<evidence type="ECO:0000256" key="3">
    <source>
        <dbReference type="ARBA" id="ARBA00022448"/>
    </source>
</evidence>
<dbReference type="Pfam" id="PF13609">
    <property type="entry name" value="Porin_4"/>
    <property type="match status" value="1"/>
</dbReference>
<keyword evidence="5" id="KW-0812">Transmembrane</keyword>
<evidence type="ECO:0000256" key="9">
    <source>
        <dbReference type="ARBA" id="ARBA00023136"/>
    </source>
</evidence>
<dbReference type="InterPro" id="IPR050298">
    <property type="entry name" value="Gram-neg_bact_OMP"/>
</dbReference>
<keyword evidence="4" id="KW-1134">Transmembrane beta strand</keyword>
<dbReference type="GO" id="GO:0046930">
    <property type="term" value="C:pore complex"/>
    <property type="evidence" value="ECO:0007669"/>
    <property type="project" value="UniProtKB-KW"/>
</dbReference>
<dbReference type="SUPFAM" id="SSF56935">
    <property type="entry name" value="Porins"/>
    <property type="match status" value="1"/>
</dbReference>
<evidence type="ECO:0000256" key="1">
    <source>
        <dbReference type="ARBA" id="ARBA00004571"/>
    </source>
</evidence>
<evidence type="ECO:0000313" key="13">
    <source>
        <dbReference type="EMBL" id="TXL68741.1"/>
    </source>
</evidence>
<evidence type="ECO:0000259" key="12">
    <source>
        <dbReference type="Pfam" id="PF13609"/>
    </source>
</evidence>
<protein>
    <submittedName>
        <fullName evidence="13">Porin</fullName>
    </submittedName>
</protein>
<feature type="domain" description="Porin" evidence="12">
    <location>
        <begin position="13"/>
        <end position="333"/>
    </location>
</feature>
<evidence type="ECO:0000256" key="2">
    <source>
        <dbReference type="ARBA" id="ARBA00011233"/>
    </source>
</evidence>
<evidence type="ECO:0000256" key="5">
    <source>
        <dbReference type="ARBA" id="ARBA00022692"/>
    </source>
</evidence>
<dbReference type="GO" id="GO:0006811">
    <property type="term" value="P:monoatomic ion transport"/>
    <property type="evidence" value="ECO:0007669"/>
    <property type="project" value="UniProtKB-KW"/>
</dbReference>
<keyword evidence="10" id="KW-0998">Cell outer membrane</keyword>
<evidence type="ECO:0000256" key="4">
    <source>
        <dbReference type="ARBA" id="ARBA00022452"/>
    </source>
</evidence>
<evidence type="ECO:0000256" key="6">
    <source>
        <dbReference type="ARBA" id="ARBA00022729"/>
    </source>
</evidence>
<feature type="signal peptide" evidence="11">
    <location>
        <begin position="1"/>
        <end position="28"/>
    </location>
</feature>
<dbReference type="OrthoDB" id="6975458at2"/>
<evidence type="ECO:0000256" key="10">
    <source>
        <dbReference type="ARBA" id="ARBA00023237"/>
    </source>
</evidence>
<comment type="subcellular location">
    <subcellularLocation>
        <location evidence="1">Cell outer membrane</location>
        <topology evidence="1">Multi-pass membrane protein</topology>
    </subcellularLocation>
</comment>
<dbReference type="AlphaFoldDB" id="A0A5C8P4Y1"/>
<keyword evidence="6 11" id="KW-0732">Signal</keyword>
<dbReference type="Gene3D" id="2.40.160.10">
    <property type="entry name" value="Porin"/>
    <property type="match status" value="1"/>
</dbReference>
<dbReference type="GO" id="GO:0015288">
    <property type="term" value="F:porin activity"/>
    <property type="evidence" value="ECO:0007669"/>
    <property type="project" value="UniProtKB-KW"/>
</dbReference>
<comment type="subunit">
    <text evidence="2">Homotrimer.</text>
</comment>
<dbReference type="PANTHER" id="PTHR34501">
    <property type="entry name" value="PROTEIN YDDL-RELATED"/>
    <property type="match status" value="1"/>
</dbReference>
<dbReference type="Proteomes" id="UP000321548">
    <property type="component" value="Unassembled WGS sequence"/>
</dbReference>
<keyword evidence="9" id="KW-0472">Membrane</keyword>
<dbReference type="GO" id="GO:0009279">
    <property type="term" value="C:cell outer membrane"/>
    <property type="evidence" value="ECO:0007669"/>
    <property type="project" value="UniProtKB-SubCell"/>
</dbReference>
<feature type="chain" id="PRO_5022853415" evidence="11">
    <location>
        <begin position="29"/>
        <end position="354"/>
    </location>
</feature>
<dbReference type="InterPro" id="IPR033900">
    <property type="entry name" value="Gram_neg_porin_domain"/>
</dbReference>
<evidence type="ECO:0000256" key="7">
    <source>
        <dbReference type="ARBA" id="ARBA00023065"/>
    </source>
</evidence>
<name>A0A5C8P4Y1_9BURK</name>
<keyword evidence="8" id="KW-0626">Porin</keyword>
<dbReference type="InterPro" id="IPR023614">
    <property type="entry name" value="Porin_dom_sf"/>
</dbReference>
<dbReference type="PANTHER" id="PTHR34501:SF9">
    <property type="entry name" value="MAJOR OUTER MEMBRANE PROTEIN P.IA"/>
    <property type="match status" value="1"/>
</dbReference>
<proteinExistence type="predicted"/>
<dbReference type="EMBL" id="VDUY01000001">
    <property type="protein sequence ID" value="TXL68741.1"/>
    <property type="molecule type" value="Genomic_DNA"/>
</dbReference>
<evidence type="ECO:0000256" key="8">
    <source>
        <dbReference type="ARBA" id="ARBA00023114"/>
    </source>
</evidence>
<organism evidence="13 14">
    <name type="scientific">Zeimonas arvi</name>
    <dbReference type="NCBI Taxonomy" id="2498847"/>
    <lineage>
        <taxon>Bacteria</taxon>
        <taxon>Pseudomonadati</taxon>
        <taxon>Pseudomonadota</taxon>
        <taxon>Betaproteobacteria</taxon>
        <taxon>Burkholderiales</taxon>
        <taxon>Burkholderiaceae</taxon>
        <taxon>Zeimonas</taxon>
    </lineage>
</organism>
<accession>A0A5C8P4Y1</accession>
<sequence length="354" mass="37412">MPMPAPSRHILLASACLAGGLLAGPAFAQHTTVYGVIDGFAGSIRTESPGAPAVSRTVVDSGGMQTSFVGVAGAEDLGGGLKAVFQLEAFLRNDTGAAGRFDGDAFWARSAAVGFEGGFGRTTFGRNTAPYFVSLLEFNPLADSFVFGPMIAHTFRGTLAGDTGMSNSIRLQTAGRGPWRSDLLWSAGEERGTQPDRKRGRAFDGVIHYGSGPFAASLAYRSIDLSGTLAPGDGREQKAWLLGASYDLKAAKLFAQYQDIADSGAGPATEVDVRTWQLGASVPLGPGKLLASWANSKIEDADPLSSEKRDGWALGYDHLLSKRTDLYAMLYRDALKSPAGPTERVIAVGMRHRF</sequence>
<reference evidence="13 14" key="1">
    <citation type="submission" date="2019-06" db="EMBL/GenBank/DDBJ databases">
        <title>Quisquiliibacterium sp. nov., isolated from a maize field.</title>
        <authorList>
            <person name="Lin S.-Y."/>
            <person name="Tsai C.-F."/>
            <person name="Young C.-C."/>
        </authorList>
    </citation>
    <scope>NUCLEOTIDE SEQUENCE [LARGE SCALE GENOMIC DNA]</scope>
    <source>
        <strain evidence="13 14">CC-CFT501</strain>
    </source>
</reference>
<dbReference type="CDD" id="cd00342">
    <property type="entry name" value="gram_neg_porins"/>
    <property type="match status" value="1"/>
</dbReference>